<evidence type="ECO:0000256" key="1">
    <source>
        <dbReference type="ARBA" id="ARBA00022737"/>
    </source>
</evidence>
<dbReference type="PROSITE" id="PS50297">
    <property type="entry name" value="ANK_REP_REGION"/>
    <property type="match status" value="5"/>
</dbReference>
<feature type="repeat" description="ANK" evidence="2">
    <location>
        <begin position="888"/>
        <end position="920"/>
    </location>
</feature>
<dbReference type="Pfam" id="PF22939">
    <property type="entry name" value="WHD_GPIID"/>
    <property type="match status" value="1"/>
</dbReference>
<dbReference type="SUPFAM" id="SSF48403">
    <property type="entry name" value="Ankyrin repeat"/>
    <property type="match status" value="1"/>
</dbReference>
<dbReference type="AlphaFoldDB" id="A0A9W9V1K9"/>
<proteinExistence type="predicted"/>
<comment type="caution">
    <text evidence="7">The sequence shown here is derived from an EMBL/GenBank/DDBJ whole genome shotgun (WGS) entry which is preliminary data.</text>
</comment>
<name>A0A9W9V1K9_9EURO</name>
<dbReference type="PANTHER" id="PTHR24157">
    <property type="entry name" value="ANKYRIN REPEAT, SAM AND BASIC LEUCINE ZIPPER DOMAIN-CONTAINING PROTEIN 1"/>
    <property type="match status" value="1"/>
</dbReference>
<feature type="compositionally biased region" description="Polar residues" evidence="3">
    <location>
        <begin position="62"/>
        <end position="81"/>
    </location>
</feature>
<dbReference type="InterPro" id="IPR031359">
    <property type="entry name" value="NACHT_N"/>
</dbReference>
<reference evidence="7" key="1">
    <citation type="submission" date="2022-12" db="EMBL/GenBank/DDBJ databases">
        <authorList>
            <person name="Petersen C."/>
        </authorList>
    </citation>
    <scope>NUCLEOTIDE SEQUENCE</scope>
    <source>
        <strain evidence="7">IBT 3081</strain>
    </source>
</reference>
<feature type="repeat" description="ANK" evidence="2">
    <location>
        <begin position="1086"/>
        <end position="1118"/>
    </location>
</feature>
<sequence>MGLFSATKDRLLRKHRKNADKRAVGDEVSLSPAPETTDPDTPPLDRTTSIDVADTQAKPADSSISNSTPNLPPFSSVSDKPTLTDAPLVETQKNGETRYEVWSRSFAMFQERDTGQELVTAYTNYLASLQGEDTPTSIDFSNPESVEDVVKMLLADREQKQWKFHIRSHNISVREQVEKLGKFLLWSDPLVKTAVSTQPLAALAWSGVSLILPLIMSSATEKGNMANGLEGIGELQMFWQIFETEYLESDRRQHYENLIQPLAKLYSYVIEYQARVIFHLTSPQHSRVWQDVQGSNAWTGMVEKIDKSDESCRNLLQITTKSKIQENSDQQLQEIQKLRTTQEKTLQCIEQGQKDDKEEKLLHALAKAADSYEENMSRNLIRVPGTCEWILEDEGFNGWRDSSSGVLWVAAGPGRGKSVLSRSLIDENHLDASTITLTSAGVLTSATSVVAHFFFKEGAGGKMDGTQALCAILRQLFWSPSTQESTRLIRHGLPGYKANGDSLVPKFPELWRILVACAADPEVGEITCVMDALDECEKRSAHQIIDTLEEFYSTDQTLARSKLKFFITSRPLQNLQDRFDGLSNNATYLRLDSESKSEQIQHEIDLVIDEKVEDITKGFTESDREKIKLRLKNMQNRTYLWLHLIFNIIHNDRLEYSRYSDLETLLDDLPEEVSQVYERMLSGSKDKSRLKTLLEFVLVAQQPLTLDEANIALTLAIQDQKGQAVTSHEDLMAKRWPSDQFQGYIMNLCGLFISVHEEKLSFIHQTAREFLTTSKKAKEEGYWKGVFDLPHSHGTTSRQCLQYLLLPDVSWRTEWDAYSEDHLSEGIRNRKYPFLSYSARYWNLHFIEQEASLAEQYTEDARVLCDVKKHHLSTWAPIFDYSEFHDVSVLTDLLVACYLGITQVIQVLLDEGFDVNIQDQWSLTALQAASLRGFQQVVQILLDNGADLYSQFGRYGISLQAASFGGHEKIVEILLNQGANVNIESSDFKKALQLASYEGHERVVKILLKWGAKVNMQGADFYTALYDASLEGHERVVEILLNHGANVNMEGGYYDTPLQVASFKGHERIIEILLNHGANINLQGGHYHTALIAASVNGHERIVEVLLNQGANVNLQGEVYGTALQAVLAMGHGRIAETLLEWGADVNPQYGSSHTPLQDASLAGLERVVEILLSQGVNVNIQSGYCHTALQAASMGGYERIVEVLLNQEQTSTYKVETTIQHYKQHQSKALRK</sequence>
<feature type="domain" description="Nephrocystin 3-like N-terminal" evidence="6">
    <location>
        <begin position="385"/>
        <end position="570"/>
    </location>
</feature>
<evidence type="ECO:0000259" key="5">
    <source>
        <dbReference type="Pfam" id="PF22939"/>
    </source>
</evidence>
<feature type="domain" description="NWD NACHT-NTPase N-terminal" evidence="4">
    <location>
        <begin position="100"/>
        <end position="311"/>
    </location>
</feature>
<evidence type="ECO:0000313" key="7">
    <source>
        <dbReference type="EMBL" id="KAJ5365438.1"/>
    </source>
</evidence>
<dbReference type="GeneID" id="81465237"/>
<dbReference type="EMBL" id="JAPZBT010000003">
    <property type="protein sequence ID" value="KAJ5365438.1"/>
    <property type="molecule type" value="Genomic_DNA"/>
</dbReference>
<evidence type="ECO:0000259" key="4">
    <source>
        <dbReference type="Pfam" id="PF17100"/>
    </source>
</evidence>
<dbReference type="Pfam" id="PF00023">
    <property type="entry name" value="Ank"/>
    <property type="match status" value="2"/>
</dbReference>
<protein>
    <recommendedName>
        <fullName evidence="9">NWD NACHT-NTPase N-terminal domain-containing protein</fullName>
    </recommendedName>
</protein>
<dbReference type="Pfam" id="PF17100">
    <property type="entry name" value="NACHT_N"/>
    <property type="match status" value="1"/>
</dbReference>
<feature type="domain" description="GPI inositol-deacylase winged helix" evidence="5">
    <location>
        <begin position="677"/>
        <end position="776"/>
    </location>
</feature>
<feature type="repeat" description="ANK" evidence="2">
    <location>
        <begin position="1152"/>
        <end position="1184"/>
    </location>
</feature>
<keyword evidence="8" id="KW-1185">Reference proteome</keyword>
<accession>A0A9W9V1K9</accession>
<evidence type="ECO:0000313" key="8">
    <source>
        <dbReference type="Proteomes" id="UP001147752"/>
    </source>
</evidence>
<dbReference type="InterPro" id="IPR036770">
    <property type="entry name" value="Ankyrin_rpt-contain_sf"/>
</dbReference>
<dbReference type="Gene3D" id="1.25.40.20">
    <property type="entry name" value="Ankyrin repeat-containing domain"/>
    <property type="match status" value="1"/>
</dbReference>
<dbReference type="OrthoDB" id="163438at2759"/>
<dbReference type="RefSeq" id="XP_056576905.1">
    <property type="nucleotide sequence ID" value="XM_056726054.1"/>
</dbReference>
<dbReference type="InterPro" id="IPR002110">
    <property type="entry name" value="Ankyrin_rpt"/>
</dbReference>
<feature type="repeat" description="ANK" evidence="2">
    <location>
        <begin position="1053"/>
        <end position="1085"/>
    </location>
</feature>
<dbReference type="Proteomes" id="UP001147752">
    <property type="component" value="Unassembled WGS sequence"/>
</dbReference>
<feature type="repeat" description="ANK" evidence="2">
    <location>
        <begin position="959"/>
        <end position="986"/>
    </location>
</feature>
<organism evidence="7 8">
    <name type="scientific">Penicillium concentricum</name>
    <dbReference type="NCBI Taxonomy" id="293559"/>
    <lineage>
        <taxon>Eukaryota</taxon>
        <taxon>Fungi</taxon>
        <taxon>Dikarya</taxon>
        <taxon>Ascomycota</taxon>
        <taxon>Pezizomycotina</taxon>
        <taxon>Eurotiomycetes</taxon>
        <taxon>Eurotiomycetidae</taxon>
        <taxon>Eurotiales</taxon>
        <taxon>Aspergillaceae</taxon>
        <taxon>Penicillium</taxon>
    </lineage>
</organism>
<dbReference type="PANTHER" id="PTHR24157:SF3">
    <property type="entry name" value="ANKYRIN REPEAT, SAM AND BASIC LEUCINE ZIPPER DOMAIN-CONTAINING PROTEIN 1"/>
    <property type="match status" value="1"/>
</dbReference>
<reference evidence="7" key="2">
    <citation type="journal article" date="2023" name="IMA Fungus">
        <title>Comparative genomic study of the Penicillium genus elucidates a diverse pangenome and 15 lateral gene transfer events.</title>
        <authorList>
            <person name="Petersen C."/>
            <person name="Sorensen T."/>
            <person name="Nielsen M.R."/>
            <person name="Sondergaard T.E."/>
            <person name="Sorensen J.L."/>
            <person name="Fitzpatrick D.A."/>
            <person name="Frisvad J.C."/>
            <person name="Nielsen K.L."/>
        </authorList>
    </citation>
    <scope>NUCLEOTIDE SEQUENCE</scope>
    <source>
        <strain evidence="7">IBT 3081</strain>
    </source>
</reference>
<feature type="repeat" description="ANK" evidence="2">
    <location>
        <begin position="987"/>
        <end position="1019"/>
    </location>
</feature>
<evidence type="ECO:0000256" key="2">
    <source>
        <dbReference type="PROSITE-ProRule" id="PRU00023"/>
    </source>
</evidence>
<keyword evidence="1" id="KW-0677">Repeat</keyword>
<keyword evidence="2" id="KW-0040">ANK repeat</keyword>
<dbReference type="InterPro" id="IPR054471">
    <property type="entry name" value="GPIID_WHD"/>
</dbReference>
<dbReference type="PROSITE" id="PS50088">
    <property type="entry name" value="ANK_REPEAT"/>
    <property type="match status" value="7"/>
</dbReference>
<evidence type="ECO:0000259" key="6">
    <source>
        <dbReference type="Pfam" id="PF24883"/>
    </source>
</evidence>
<evidence type="ECO:0000256" key="3">
    <source>
        <dbReference type="SAM" id="MobiDB-lite"/>
    </source>
</evidence>
<gene>
    <name evidence="7" type="ORF">N7517_008324</name>
</gene>
<evidence type="ECO:0008006" key="9">
    <source>
        <dbReference type="Google" id="ProtNLM"/>
    </source>
</evidence>
<feature type="region of interest" description="Disordered" evidence="3">
    <location>
        <begin position="1"/>
        <end position="91"/>
    </location>
</feature>
<feature type="repeat" description="ANK" evidence="2">
    <location>
        <begin position="1020"/>
        <end position="1052"/>
    </location>
</feature>
<dbReference type="InterPro" id="IPR056884">
    <property type="entry name" value="NPHP3-like_N"/>
</dbReference>
<dbReference type="SMART" id="SM00248">
    <property type="entry name" value="ANK"/>
    <property type="match status" value="9"/>
</dbReference>
<dbReference type="Pfam" id="PF12796">
    <property type="entry name" value="Ank_2"/>
    <property type="match status" value="3"/>
</dbReference>
<dbReference type="Pfam" id="PF24883">
    <property type="entry name" value="NPHP3_N"/>
    <property type="match status" value="1"/>
</dbReference>